<protein>
    <recommendedName>
        <fullName evidence="3">C2H2-type domain-containing protein</fullName>
    </recommendedName>
</protein>
<sequence length="109" mass="12509">MYEYSDQFYCVCCNQLLRKKEANILFRTGYFRVVYPLGCCLACERRESHAAELPDHPRLHTGATVFQIEPLTDMGSAAGIGVHRIASGSDYPLYWSDQTEQKKTINLYH</sequence>
<organism evidence="1 2">
    <name type="scientific">Paenibacillus cellulosilyticus</name>
    <dbReference type="NCBI Taxonomy" id="375489"/>
    <lineage>
        <taxon>Bacteria</taxon>
        <taxon>Bacillati</taxon>
        <taxon>Bacillota</taxon>
        <taxon>Bacilli</taxon>
        <taxon>Bacillales</taxon>
        <taxon>Paenibacillaceae</taxon>
        <taxon>Paenibacillus</taxon>
    </lineage>
</organism>
<evidence type="ECO:0000313" key="2">
    <source>
        <dbReference type="Proteomes" id="UP000246635"/>
    </source>
</evidence>
<dbReference type="OrthoDB" id="2641051at2"/>
<evidence type="ECO:0008006" key="3">
    <source>
        <dbReference type="Google" id="ProtNLM"/>
    </source>
</evidence>
<reference evidence="1 2" key="1">
    <citation type="submission" date="2018-05" db="EMBL/GenBank/DDBJ databases">
        <title>Genomic Encyclopedia of Type Strains, Phase III (KMG-III): the genomes of soil and plant-associated and newly described type strains.</title>
        <authorList>
            <person name="Whitman W."/>
        </authorList>
    </citation>
    <scope>NUCLEOTIDE SEQUENCE [LARGE SCALE GENOMIC DNA]</scope>
    <source>
        <strain evidence="1 2">CECT 5696</strain>
    </source>
</reference>
<dbReference type="Proteomes" id="UP000246635">
    <property type="component" value="Unassembled WGS sequence"/>
</dbReference>
<keyword evidence="2" id="KW-1185">Reference proteome</keyword>
<proteinExistence type="predicted"/>
<accession>A0A2V2YP19</accession>
<comment type="caution">
    <text evidence="1">The sequence shown here is derived from an EMBL/GenBank/DDBJ whole genome shotgun (WGS) entry which is preliminary data.</text>
</comment>
<dbReference type="RefSeq" id="WP_146216928.1">
    <property type="nucleotide sequence ID" value="NZ_CP054613.1"/>
</dbReference>
<gene>
    <name evidence="1" type="ORF">DFQ01_13432</name>
</gene>
<evidence type="ECO:0000313" key="1">
    <source>
        <dbReference type="EMBL" id="PWV93793.1"/>
    </source>
</evidence>
<dbReference type="EMBL" id="QGTQ01000034">
    <property type="protein sequence ID" value="PWV93793.1"/>
    <property type="molecule type" value="Genomic_DNA"/>
</dbReference>
<dbReference type="AlphaFoldDB" id="A0A2V2YP19"/>
<name>A0A2V2YP19_9BACL</name>